<reference evidence="2" key="1">
    <citation type="journal article" date="2010" name="Science">
        <title>Signatures of adaptation to obligate biotrophy in the Hyaloperonospora arabidopsidis genome.</title>
        <authorList>
            <person name="Baxter L."/>
            <person name="Tripathy S."/>
            <person name="Ishaque N."/>
            <person name="Boot N."/>
            <person name="Cabral A."/>
            <person name="Kemen E."/>
            <person name="Thines M."/>
            <person name="Ah-Fong A."/>
            <person name="Anderson R."/>
            <person name="Badejoko W."/>
            <person name="Bittner-Eddy P."/>
            <person name="Boore J.L."/>
            <person name="Chibucos M.C."/>
            <person name="Coates M."/>
            <person name="Dehal P."/>
            <person name="Delehaunty K."/>
            <person name="Dong S."/>
            <person name="Downton P."/>
            <person name="Dumas B."/>
            <person name="Fabro G."/>
            <person name="Fronick C."/>
            <person name="Fuerstenberg S.I."/>
            <person name="Fulton L."/>
            <person name="Gaulin E."/>
            <person name="Govers F."/>
            <person name="Hughes L."/>
            <person name="Humphray S."/>
            <person name="Jiang R.H."/>
            <person name="Judelson H."/>
            <person name="Kamoun S."/>
            <person name="Kyung K."/>
            <person name="Meijer H."/>
            <person name="Minx P."/>
            <person name="Morris P."/>
            <person name="Nelson J."/>
            <person name="Phuntumart V."/>
            <person name="Qutob D."/>
            <person name="Rehmany A."/>
            <person name="Rougon-Cardoso A."/>
            <person name="Ryden P."/>
            <person name="Torto-Alalibo T."/>
            <person name="Studholme D."/>
            <person name="Wang Y."/>
            <person name="Win J."/>
            <person name="Wood J."/>
            <person name="Clifton S.W."/>
            <person name="Rogers J."/>
            <person name="Van den Ackerveken G."/>
            <person name="Jones J.D."/>
            <person name="McDowell J.M."/>
            <person name="Beynon J."/>
            <person name="Tyler B.M."/>
        </authorList>
    </citation>
    <scope>NUCLEOTIDE SEQUENCE [LARGE SCALE GENOMIC DNA]</scope>
    <source>
        <strain evidence="2">Emoy2</strain>
    </source>
</reference>
<reference evidence="1" key="2">
    <citation type="submission" date="2015-06" db="UniProtKB">
        <authorList>
            <consortium name="EnsemblProtists"/>
        </authorList>
    </citation>
    <scope>IDENTIFICATION</scope>
    <source>
        <strain evidence="1">Emoy2</strain>
    </source>
</reference>
<dbReference type="AlphaFoldDB" id="M4C0C4"/>
<name>M4C0C4_HYAAE</name>
<keyword evidence="2" id="KW-1185">Reference proteome</keyword>
<dbReference type="EnsemblProtists" id="HpaT812330">
    <property type="protein sequence ID" value="HpaP812330"/>
    <property type="gene ID" value="HpaG812330"/>
</dbReference>
<accession>M4C0C4</accession>
<organism evidence="1 2">
    <name type="scientific">Hyaloperonospora arabidopsidis (strain Emoy2)</name>
    <name type="common">Downy mildew agent</name>
    <name type="synonym">Peronospora arabidopsidis</name>
    <dbReference type="NCBI Taxonomy" id="559515"/>
    <lineage>
        <taxon>Eukaryota</taxon>
        <taxon>Sar</taxon>
        <taxon>Stramenopiles</taxon>
        <taxon>Oomycota</taxon>
        <taxon>Peronosporomycetes</taxon>
        <taxon>Peronosporales</taxon>
        <taxon>Peronosporaceae</taxon>
        <taxon>Hyaloperonospora</taxon>
    </lineage>
</organism>
<dbReference type="VEuPathDB" id="FungiDB:HpaG812330"/>
<dbReference type="Proteomes" id="UP000011713">
    <property type="component" value="Unassembled WGS sequence"/>
</dbReference>
<protein>
    <submittedName>
        <fullName evidence="1">Uncharacterized protein</fullName>
    </submittedName>
</protein>
<dbReference type="EMBL" id="JH598074">
    <property type="status" value="NOT_ANNOTATED_CDS"/>
    <property type="molecule type" value="Genomic_DNA"/>
</dbReference>
<dbReference type="HOGENOM" id="CLU_1191847_0_0_1"/>
<proteinExistence type="predicted"/>
<sequence length="233" mass="26708">MIPRLQGYVSDGSRRYKEWQTLAFEATTVREEEELEAYAGPLVDRPTYEKPTRISTRPDKESETIKVSTGIATRSEPDCNTDGEIQDEYTVGEINEVKDVISTKGSCAANAIGKSMAGPHDWSTEQRLLRSTRNDERRCTGCINMLPRRRRTVRERFGAAYGCATRGNDIWDRDNDRRCPGRRCWGTLIKRSRGFSTSDMEESSPVDWERKRVTPCSTWGHRRGQGCDRNRFL</sequence>
<dbReference type="InParanoid" id="M4C0C4"/>
<evidence type="ECO:0000313" key="2">
    <source>
        <dbReference type="Proteomes" id="UP000011713"/>
    </source>
</evidence>
<evidence type="ECO:0000313" key="1">
    <source>
        <dbReference type="EnsemblProtists" id="HpaP812330"/>
    </source>
</evidence>